<dbReference type="InterPro" id="IPR000719">
    <property type="entry name" value="Prot_kinase_dom"/>
</dbReference>
<dbReference type="EMBL" id="NPIC01000003">
    <property type="protein sequence ID" value="RDL37625.1"/>
    <property type="molecule type" value="Genomic_DNA"/>
</dbReference>
<evidence type="ECO:0000256" key="1">
    <source>
        <dbReference type="ARBA" id="ARBA00003747"/>
    </source>
</evidence>
<comment type="caution">
    <text evidence="11">The sequence shown here is derived from an EMBL/GenBank/DDBJ whole genome shotgun (WGS) entry which is preliminary data.</text>
</comment>
<evidence type="ECO:0000256" key="8">
    <source>
        <dbReference type="ARBA" id="ARBA00047899"/>
    </source>
</evidence>
<name>A0A370TQ15_9HELO</name>
<dbReference type="GeneID" id="43597907"/>
<evidence type="ECO:0000256" key="9">
    <source>
        <dbReference type="ARBA" id="ARBA00048679"/>
    </source>
</evidence>
<dbReference type="GO" id="GO:0004674">
    <property type="term" value="F:protein serine/threonine kinase activity"/>
    <property type="evidence" value="ECO:0007669"/>
    <property type="project" value="UniProtKB-EC"/>
</dbReference>
<dbReference type="RefSeq" id="XP_031870281.1">
    <property type="nucleotide sequence ID" value="XM_032013681.1"/>
</dbReference>
<evidence type="ECO:0000256" key="3">
    <source>
        <dbReference type="ARBA" id="ARBA00012513"/>
    </source>
</evidence>
<proteinExistence type="predicted"/>
<dbReference type="InterPro" id="IPR008266">
    <property type="entry name" value="Tyr_kinase_AS"/>
</dbReference>
<feature type="domain" description="Protein kinase" evidence="10">
    <location>
        <begin position="118"/>
        <end position="412"/>
    </location>
</feature>
<evidence type="ECO:0000313" key="12">
    <source>
        <dbReference type="Proteomes" id="UP000254866"/>
    </source>
</evidence>
<gene>
    <name evidence="11" type="ORF">BP5553_05058</name>
</gene>
<dbReference type="PROSITE" id="PS00109">
    <property type="entry name" value="PROTEIN_KINASE_TYR"/>
    <property type="match status" value="1"/>
</dbReference>
<dbReference type="PROSITE" id="PS50011">
    <property type="entry name" value="PROTEIN_KINASE_DOM"/>
    <property type="match status" value="1"/>
</dbReference>
<sequence>MIKPQERFLSEGQGYFGPRENPKTETECNVWDWDQLRMVKVKGTAKLFPPEEDKECQVLAQFADYLSPEVRAVTVDDDGLLTGVSTDPEEDDTMFVAYLPFSTVKSLADCRIIRHSKLQELDRLGPGVDLALYDDESGNPQKVAFKFYPCAKPRILQMAWDELSVVKSLPLHPNIVPFDRVVLEDVESRVIGFTTKYIPGGSLDNPRVPFRFEWLQQLTQLVDFLNLELGIMHQDIAPRNLLIDPDTQKLLLFDFDWVACGKKGMLDGRDDLTGVVFTLYELITNDTHFTSIAHWDRNMDMVQSISEWPRNRKLDSDVSTFRNFLNEWVATRKSGGDMERYLNAPKRLISPDLPTAPDYNVPFELGKTLDGETIWKTGLRSTRTAMEMGQYCFRWQRLPQSRLLKESENGML</sequence>
<evidence type="ECO:0000256" key="7">
    <source>
        <dbReference type="ARBA" id="ARBA00033194"/>
    </source>
</evidence>
<dbReference type="OrthoDB" id="4062651at2759"/>
<protein>
    <recommendedName>
        <fullName evidence="5">EKC/KEOPS complex subunit BUD32</fullName>
        <ecNumber evidence="3">2.7.11.1</ecNumber>
    </recommendedName>
    <alternativeName>
        <fullName evidence="6 7">Atypical Serine/threonine protein kinase BUD32</fullName>
    </alternativeName>
    <alternativeName>
        <fullName evidence="4">EKC/KEOPS complex subunit bud32</fullName>
    </alternativeName>
</protein>
<evidence type="ECO:0000313" key="11">
    <source>
        <dbReference type="EMBL" id="RDL37625.1"/>
    </source>
</evidence>
<reference evidence="11 12" key="1">
    <citation type="journal article" date="2018" name="IMA Fungus">
        <title>IMA Genome-F 9: Draft genome sequence of Annulohypoxylon stygium, Aspergillus mulundensis, Berkeleyomyces basicola (syn. Thielaviopsis basicola), Ceratocystis smalleyi, two Cercospora beticola strains, Coleophoma cylindrospora, Fusarium fracticaudum, Phialophora cf. hyalina, and Morchella septimelata.</title>
        <authorList>
            <person name="Wingfield B.D."/>
            <person name="Bills G.F."/>
            <person name="Dong Y."/>
            <person name="Huang W."/>
            <person name="Nel W.J."/>
            <person name="Swalarsk-Parry B.S."/>
            <person name="Vaghefi N."/>
            <person name="Wilken P.M."/>
            <person name="An Z."/>
            <person name="de Beer Z.W."/>
            <person name="De Vos L."/>
            <person name="Chen L."/>
            <person name="Duong T.A."/>
            <person name="Gao Y."/>
            <person name="Hammerbacher A."/>
            <person name="Kikkert J.R."/>
            <person name="Li Y."/>
            <person name="Li H."/>
            <person name="Li K."/>
            <person name="Li Q."/>
            <person name="Liu X."/>
            <person name="Ma X."/>
            <person name="Naidoo K."/>
            <person name="Pethybridge S.J."/>
            <person name="Sun J."/>
            <person name="Steenkamp E.T."/>
            <person name="van der Nest M.A."/>
            <person name="van Wyk S."/>
            <person name="Wingfield M.J."/>
            <person name="Xiong C."/>
            <person name="Yue Q."/>
            <person name="Zhang X."/>
        </authorList>
    </citation>
    <scope>NUCLEOTIDE SEQUENCE [LARGE SCALE GENOMIC DNA]</scope>
    <source>
        <strain evidence="11 12">BP 5553</strain>
    </source>
</reference>
<evidence type="ECO:0000256" key="4">
    <source>
        <dbReference type="ARBA" id="ARBA00013948"/>
    </source>
</evidence>
<dbReference type="AlphaFoldDB" id="A0A370TQ15"/>
<comment type="catalytic activity">
    <reaction evidence="8">
        <text>L-threonyl-[protein] + ATP = O-phospho-L-threonyl-[protein] + ADP + H(+)</text>
        <dbReference type="Rhea" id="RHEA:46608"/>
        <dbReference type="Rhea" id="RHEA-COMP:11060"/>
        <dbReference type="Rhea" id="RHEA-COMP:11605"/>
        <dbReference type="ChEBI" id="CHEBI:15378"/>
        <dbReference type="ChEBI" id="CHEBI:30013"/>
        <dbReference type="ChEBI" id="CHEBI:30616"/>
        <dbReference type="ChEBI" id="CHEBI:61977"/>
        <dbReference type="ChEBI" id="CHEBI:456216"/>
        <dbReference type="EC" id="2.7.11.1"/>
    </reaction>
</comment>
<dbReference type="GO" id="GO:0005524">
    <property type="term" value="F:ATP binding"/>
    <property type="evidence" value="ECO:0007669"/>
    <property type="project" value="InterPro"/>
</dbReference>
<evidence type="ECO:0000259" key="10">
    <source>
        <dbReference type="PROSITE" id="PS50011"/>
    </source>
</evidence>
<comment type="function">
    <text evidence="1">Component of the EKC/KEOPS complex that is required for the formation of a threonylcarbamoyl group on adenosine at position 37 (t(6)A37) in tRNAs that read codons beginning with adenine. The complex is probably involved in the transfer of the threonylcarbamoyl moiety of threonylcarbamoyl-AMP (TC-AMP) to the N6 group of A37. BUD32 has ATPase activity in the context of the EKC/KEOPS complex and likely plays a supporting role to the catalytic subunit KAE1. The EKC/KEOPS complex also promotes both telomere uncapping and telomere elongation. The complex is required for efficient recruitment of transcriptional coactivators.</text>
</comment>
<dbReference type="EC" id="2.7.11.1" evidence="3"/>
<dbReference type="Proteomes" id="UP000254866">
    <property type="component" value="Unassembled WGS sequence"/>
</dbReference>
<comment type="catalytic activity">
    <reaction evidence="9">
        <text>L-seryl-[protein] + ATP = O-phospho-L-seryl-[protein] + ADP + H(+)</text>
        <dbReference type="Rhea" id="RHEA:17989"/>
        <dbReference type="Rhea" id="RHEA-COMP:9863"/>
        <dbReference type="Rhea" id="RHEA-COMP:11604"/>
        <dbReference type="ChEBI" id="CHEBI:15378"/>
        <dbReference type="ChEBI" id="CHEBI:29999"/>
        <dbReference type="ChEBI" id="CHEBI:30616"/>
        <dbReference type="ChEBI" id="CHEBI:83421"/>
        <dbReference type="ChEBI" id="CHEBI:456216"/>
        <dbReference type="EC" id="2.7.11.1"/>
    </reaction>
</comment>
<dbReference type="InterPro" id="IPR011009">
    <property type="entry name" value="Kinase-like_dom_sf"/>
</dbReference>
<keyword evidence="12" id="KW-1185">Reference proteome</keyword>
<dbReference type="SMART" id="SM00220">
    <property type="entry name" value="S_TKc"/>
    <property type="match status" value="1"/>
</dbReference>
<accession>A0A370TQ15</accession>
<dbReference type="SUPFAM" id="SSF56112">
    <property type="entry name" value="Protein kinase-like (PK-like)"/>
    <property type="match status" value="1"/>
</dbReference>
<evidence type="ECO:0000256" key="5">
    <source>
        <dbReference type="ARBA" id="ARBA00019973"/>
    </source>
</evidence>
<evidence type="ECO:0000256" key="6">
    <source>
        <dbReference type="ARBA" id="ARBA00030980"/>
    </source>
</evidence>
<dbReference type="Gene3D" id="1.10.510.10">
    <property type="entry name" value="Transferase(Phosphotransferase) domain 1"/>
    <property type="match status" value="1"/>
</dbReference>
<dbReference type="STRING" id="2656787.A0A370TQ15"/>
<comment type="subunit">
    <text evidence="2">Component of the EKC/KEOPS complex composed of at least BUD32, CGI121, GON7, KAE1 and PCC1; the whole complex dimerizes.</text>
</comment>
<organism evidence="11 12">
    <name type="scientific">Venustampulla echinocandica</name>
    <dbReference type="NCBI Taxonomy" id="2656787"/>
    <lineage>
        <taxon>Eukaryota</taxon>
        <taxon>Fungi</taxon>
        <taxon>Dikarya</taxon>
        <taxon>Ascomycota</taxon>
        <taxon>Pezizomycotina</taxon>
        <taxon>Leotiomycetes</taxon>
        <taxon>Helotiales</taxon>
        <taxon>Pleuroascaceae</taxon>
        <taxon>Venustampulla</taxon>
    </lineage>
</organism>
<evidence type="ECO:0000256" key="2">
    <source>
        <dbReference type="ARBA" id="ARBA00011534"/>
    </source>
</evidence>